<protein>
    <submittedName>
        <fullName evidence="2">Uncharacterized protein</fullName>
    </submittedName>
</protein>
<evidence type="ECO:0000256" key="1">
    <source>
        <dbReference type="SAM" id="SignalP"/>
    </source>
</evidence>
<accession>A0A9J6C844</accession>
<name>A0A9J6C844_POLVA</name>
<keyword evidence="1" id="KW-0732">Signal</keyword>
<keyword evidence="3" id="KW-1185">Reference proteome</keyword>
<sequence length="275" mass="31861">MWKSVKFIFLVLFLISNYCYCSETENTNKDCLADYLKKNGILDSSFQSQPYTNSTELCDQFVIKLVSDFNSDLSRRIDNENLMDHKTCIEENFDKFGIMKLYLKAVVFNLFGRINNFKRKSAVTTNKLIMILDRLCDVDIYGKEFDLIRGSESIVSNENISCIQKTYFEANILNATDFNVDVSKINAENCSADDFRDFPIPSVIDPHYFGLPSNKVKKCYKKYFTKNQVSLRMATSVVFKNVDLSASQVESIRKKYNLWMTENQNAIFSCINKHL</sequence>
<dbReference type="Proteomes" id="UP001107558">
    <property type="component" value="Chromosome 2"/>
</dbReference>
<dbReference type="EMBL" id="JADBJN010000002">
    <property type="protein sequence ID" value="KAG5678135.1"/>
    <property type="molecule type" value="Genomic_DNA"/>
</dbReference>
<feature type="chain" id="PRO_5039887721" evidence="1">
    <location>
        <begin position="22"/>
        <end position="275"/>
    </location>
</feature>
<dbReference type="AlphaFoldDB" id="A0A9J6C844"/>
<reference evidence="2" key="1">
    <citation type="submission" date="2021-03" db="EMBL/GenBank/DDBJ databases">
        <title>Chromosome level genome of the anhydrobiotic midge Polypedilum vanderplanki.</title>
        <authorList>
            <person name="Yoshida Y."/>
            <person name="Kikawada T."/>
            <person name="Gusev O."/>
        </authorList>
    </citation>
    <scope>NUCLEOTIDE SEQUENCE</scope>
    <source>
        <strain evidence="2">NIAS01</strain>
        <tissue evidence="2">Whole body or cell culture</tissue>
    </source>
</reference>
<proteinExistence type="predicted"/>
<feature type="signal peptide" evidence="1">
    <location>
        <begin position="1"/>
        <end position="21"/>
    </location>
</feature>
<organism evidence="2 3">
    <name type="scientific">Polypedilum vanderplanki</name>
    <name type="common">Sleeping chironomid midge</name>
    <dbReference type="NCBI Taxonomy" id="319348"/>
    <lineage>
        <taxon>Eukaryota</taxon>
        <taxon>Metazoa</taxon>
        <taxon>Ecdysozoa</taxon>
        <taxon>Arthropoda</taxon>
        <taxon>Hexapoda</taxon>
        <taxon>Insecta</taxon>
        <taxon>Pterygota</taxon>
        <taxon>Neoptera</taxon>
        <taxon>Endopterygota</taxon>
        <taxon>Diptera</taxon>
        <taxon>Nematocera</taxon>
        <taxon>Chironomoidea</taxon>
        <taxon>Chironomidae</taxon>
        <taxon>Chironominae</taxon>
        <taxon>Polypedilum</taxon>
        <taxon>Polypedilum</taxon>
    </lineage>
</organism>
<dbReference type="OrthoDB" id="10379747at2759"/>
<evidence type="ECO:0000313" key="2">
    <source>
        <dbReference type="EMBL" id="KAG5678135.1"/>
    </source>
</evidence>
<comment type="caution">
    <text evidence="2">The sequence shown here is derived from an EMBL/GenBank/DDBJ whole genome shotgun (WGS) entry which is preliminary data.</text>
</comment>
<evidence type="ECO:0000313" key="3">
    <source>
        <dbReference type="Proteomes" id="UP001107558"/>
    </source>
</evidence>
<gene>
    <name evidence="2" type="ORF">PVAND_007833</name>
</gene>